<proteinExistence type="predicted"/>
<evidence type="ECO:0000313" key="2">
    <source>
        <dbReference type="Proteomes" id="UP000499080"/>
    </source>
</evidence>
<keyword evidence="2" id="KW-1185">Reference proteome</keyword>
<dbReference type="AlphaFoldDB" id="A0A4Y2MQZ6"/>
<organism evidence="1 2">
    <name type="scientific">Araneus ventricosus</name>
    <name type="common">Orbweaver spider</name>
    <name type="synonym">Epeira ventricosa</name>
    <dbReference type="NCBI Taxonomy" id="182803"/>
    <lineage>
        <taxon>Eukaryota</taxon>
        <taxon>Metazoa</taxon>
        <taxon>Ecdysozoa</taxon>
        <taxon>Arthropoda</taxon>
        <taxon>Chelicerata</taxon>
        <taxon>Arachnida</taxon>
        <taxon>Araneae</taxon>
        <taxon>Araneomorphae</taxon>
        <taxon>Entelegynae</taxon>
        <taxon>Araneoidea</taxon>
        <taxon>Araneidae</taxon>
        <taxon>Araneus</taxon>
    </lineage>
</organism>
<dbReference type="EMBL" id="BGPR01007720">
    <property type="protein sequence ID" value="GBN29002.1"/>
    <property type="molecule type" value="Genomic_DNA"/>
</dbReference>
<gene>
    <name evidence="1" type="ORF">AVEN_115785_1</name>
</gene>
<reference evidence="1 2" key="1">
    <citation type="journal article" date="2019" name="Sci. Rep.">
        <title>Orb-weaving spider Araneus ventricosus genome elucidates the spidroin gene catalogue.</title>
        <authorList>
            <person name="Kono N."/>
            <person name="Nakamura H."/>
            <person name="Ohtoshi R."/>
            <person name="Moran D.A.P."/>
            <person name="Shinohara A."/>
            <person name="Yoshida Y."/>
            <person name="Fujiwara M."/>
            <person name="Mori M."/>
            <person name="Tomita M."/>
            <person name="Arakawa K."/>
        </authorList>
    </citation>
    <scope>NUCLEOTIDE SEQUENCE [LARGE SCALE GENOMIC DNA]</scope>
</reference>
<accession>A0A4Y2MQZ6</accession>
<protein>
    <submittedName>
        <fullName evidence="1">Uncharacterized protein</fullName>
    </submittedName>
</protein>
<dbReference type="Proteomes" id="UP000499080">
    <property type="component" value="Unassembled WGS sequence"/>
</dbReference>
<dbReference type="OrthoDB" id="6437148at2759"/>
<comment type="caution">
    <text evidence="1">The sequence shown here is derived from an EMBL/GenBank/DDBJ whole genome shotgun (WGS) entry which is preliminary data.</text>
</comment>
<sequence>MHFRREIPEIQQQLLECNTMETLDSTTNSLLRAIFRCCRKDYKLKAVKKSSEVTWWAQELNIKKKEMRVVQRRASNTTCTEQTIYHLVLSWKKVSTRNFPSEPNEHP</sequence>
<evidence type="ECO:0000313" key="1">
    <source>
        <dbReference type="EMBL" id="GBN29002.1"/>
    </source>
</evidence>
<name>A0A4Y2MQZ6_ARAVE</name>